<evidence type="ECO:0000256" key="2">
    <source>
        <dbReference type="ARBA" id="ARBA00022723"/>
    </source>
</evidence>
<keyword evidence="2" id="KW-0479">Metal-binding</keyword>
<dbReference type="PROSITE" id="PS50048">
    <property type="entry name" value="ZN2_CY6_FUNGAL_2"/>
    <property type="match status" value="1"/>
</dbReference>
<feature type="region of interest" description="Disordered" evidence="6">
    <location>
        <begin position="100"/>
        <end position="163"/>
    </location>
</feature>
<dbReference type="GO" id="GO:0005634">
    <property type="term" value="C:nucleus"/>
    <property type="evidence" value="ECO:0007669"/>
    <property type="project" value="UniProtKB-SubCell"/>
</dbReference>
<evidence type="ECO:0000256" key="5">
    <source>
        <dbReference type="ARBA" id="ARBA00023242"/>
    </source>
</evidence>
<evidence type="ECO:0000256" key="1">
    <source>
        <dbReference type="ARBA" id="ARBA00004123"/>
    </source>
</evidence>
<dbReference type="PANTHER" id="PTHR47338">
    <property type="entry name" value="ZN(II)2CYS6 TRANSCRIPTION FACTOR (EUROFUNG)-RELATED"/>
    <property type="match status" value="1"/>
</dbReference>
<evidence type="ECO:0000256" key="3">
    <source>
        <dbReference type="ARBA" id="ARBA00023015"/>
    </source>
</evidence>
<name>A0AAE0IWE2_9PEZI</name>
<accession>A0AAE0IWE2</accession>
<feature type="compositionally biased region" description="Polar residues" evidence="6">
    <location>
        <begin position="668"/>
        <end position="683"/>
    </location>
</feature>
<keyword evidence="9" id="KW-1185">Reference proteome</keyword>
<reference evidence="8" key="1">
    <citation type="journal article" date="2023" name="Mol. Phylogenet. Evol.">
        <title>Genome-scale phylogeny and comparative genomics of the fungal order Sordariales.</title>
        <authorList>
            <person name="Hensen N."/>
            <person name="Bonometti L."/>
            <person name="Westerberg I."/>
            <person name="Brannstrom I.O."/>
            <person name="Guillou S."/>
            <person name="Cros-Aarteil S."/>
            <person name="Calhoun S."/>
            <person name="Haridas S."/>
            <person name="Kuo A."/>
            <person name="Mondo S."/>
            <person name="Pangilinan J."/>
            <person name="Riley R."/>
            <person name="LaButti K."/>
            <person name="Andreopoulos B."/>
            <person name="Lipzen A."/>
            <person name="Chen C."/>
            <person name="Yan M."/>
            <person name="Daum C."/>
            <person name="Ng V."/>
            <person name="Clum A."/>
            <person name="Steindorff A."/>
            <person name="Ohm R.A."/>
            <person name="Martin F."/>
            <person name="Silar P."/>
            <person name="Natvig D.O."/>
            <person name="Lalanne C."/>
            <person name="Gautier V."/>
            <person name="Ament-Velasquez S.L."/>
            <person name="Kruys A."/>
            <person name="Hutchinson M.I."/>
            <person name="Powell A.J."/>
            <person name="Barry K."/>
            <person name="Miller A.N."/>
            <person name="Grigoriev I.V."/>
            <person name="Debuchy R."/>
            <person name="Gladieux P."/>
            <person name="Hiltunen Thoren M."/>
            <person name="Johannesson H."/>
        </authorList>
    </citation>
    <scope>NUCLEOTIDE SEQUENCE</scope>
    <source>
        <strain evidence="8">SMH4131-1</strain>
    </source>
</reference>
<dbReference type="InterPro" id="IPR007219">
    <property type="entry name" value="XnlR_reg_dom"/>
</dbReference>
<dbReference type="SMART" id="SM00066">
    <property type="entry name" value="GAL4"/>
    <property type="match status" value="1"/>
</dbReference>
<feature type="compositionally biased region" description="Low complexity" evidence="6">
    <location>
        <begin position="123"/>
        <end position="136"/>
    </location>
</feature>
<dbReference type="InterPro" id="IPR001138">
    <property type="entry name" value="Zn2Cys6_DnaBD"/>
</dbReference>
<evidence type="ECO:0000256" key="4">
    <source>
        <dbReference type="ARBA" id="ARBA00023163"/>
    </source>
</evidence>
<proteinExistence type="predicted"/>
<feature type="domain" description="Zn(2)-C6 fungal-type" evidence="7">
    <location>
        <begin position="40"/>
        <end position="70"/>
    </location>
</feature>
<reference evidence="8" key="2">
    <citation type="submission" date="2023-06" db="EMBL/GenBank/DDBJ databases">
        <authorList>
            <consortium name="Lawrence Berkeley National Laboratory"/>
            <person name="Haridas S."/>
            <person name="Hensen N."/>
            <person name="Bonometti L."/>
            <person name="Westerberg I."/>
            <person name="Brannstrom I.O."/>
            <person name="Guillou S."/>
            <person name="Cros-Aarteil S."/>
            <person name="Calhoun S."/>
            <person name="Kuo A."/>
            <person name="Mondo S."/>
            <person name="Pangilinan J."/>
            <person name="Riley R."/>
            <person name="Labutti K."/>
            <person name="Andreopoulos B."/>
            <person name="Lipzen A."/>
            <person name="Chen C."/>
            <person name="Yanf M."/>
            <person name="Daum C."/>
            <person name="Ng V."/>
            <person name="Clum A."/>
            <person name="Steindorff A."/>
            <person name="Ohm R."/>
            <person name="Martin F."/>
            <person name="Silar P."/>
            <person name="Natvig D."/>
            <person name="Lalanne C."/>
            <person name="Gautier V."/>
            <person name="Ament-Velasquez S.L."/>
            <person name="Kruys A."/>
            <person name="Hutchinson M.I."/>
            <person name="Powell A.J."/>
            <person name="Barry K."/>
            <person name="Miller A.N."/>
            <person name="Grigoriev I.V."/>
            <person name="Debuchy R."/>
            <person name="Gladieux P."/>
            <person name="Thoren M.H."/>
            <person name="Johannesson H."/>
        </authorList>
    </citation>
    <scope>NUCLEOTIDE SEQUENCE</scope>
    <source>
        <strain evidence="8">SMH4131-1</strain>
    </source>
</reference>
<feature type="region of interest" description="Disordered" evidence="6">
    <location>
        <begin position="1"/>
        <end position="29"/>
    </location>
</feature>
<dbReference type="GO" id="GO:0003677">
    <property type="term" value="F:DNA binding"/>
    <property type="evidence" value="ECO:0007669"/>
    <property type="project" value="InterPro"/>
</dbReference>
<dbReference type="AlphaFoldDB" id="A0AAE0IWE2"/>
<sequence>MSRSSEDGPLVSESGGGGGGSGGGGVTGAAEATTACESLACVSCRARKLKCDKQTPVCLRCVRSGGECVYPESRRKPATKRRNVRELEDRLAQVEGLLKGVIRQPVPPDAATQPNKQSPPRPSVVDEAADSSSDKSPCNDPHQDSASDSYAASRLPAGTPEAVGNPFQSDALLGLGRFEALPPLEIIEALHDIFFQTQKYFIHMIHQGNYLRSFYNSAPHMRPPMALQYAIWTTAAHGHDKYGQYHDIFYQRTRQYLQADELKGCGEHFITIAHAQAWAFIAIDEGRSMLFTRIAMSSARLIRLVHMMELHRLDGPPIEEDDSRMAPPVPAPQTWAELEERRRLFWGAYCIDSHASVSTGWPSLIDIDEVTTKLPASEDAFTSGREENTSTLQDVFRGGGYSTFGASVCSCLIFNLLLKHVHRPMPSDRPDDYSHGPFWKNHRDIDNILSNAFMFLPERYRLPSNLKDPIAVHTNLNLHASVICLHNAACDKADKYNLPGHIRQASRTRALAAAHEIVRIMKLSSSTAQGHKNPLIALSLYCAAVVFIAEAKESPQDFVPENLEFIVERMGFISRQHVIKRAYYNQLLLDIKHSGIGASLTIPDALYTDESLDEYCLPVLARSSVSHRPVLHPRPFSKQPTDTSADKGYYLWPGTILTAGETARSMLRPSNNPADNPSCTSDMGNRGFPQNEPRAAAAADDPEAPSSKRKRTNNPDQEPRQPPAPPPLSNNVNAYTGPPALAPAAKVFNTHFFQREDWFAVCDSKMTEFTNTKRPMGENWPAMLANTRHIDLVDRTTGPAAQQQQQQGVNRLPSPMAGQGGIPIYPPPSGFAIGASVLVGMGDTSTPPFLSELMPDATTDGSGEHLGDLGILPGMEGWDMGEPTAAAALYMQGFESQGDGADPWMLLAEGVGAGASWDTGGAGGDGGGSG</sequence>
<evidence type="ECO:0000259" key="7">
    <source>
        <dbReference type="PROSITE" id="PS50048"/>
    </source>
</evidence>
<dbReference type="GO" id="GO:0006351">
    <property type="term" value="P:DNA-templated transcription"/>
    <property type="evidence" value="ECO:0007669"/>
    <property type="project" value="InterPro"/>
</dbReference>
<evidence type="ECO:0000256" key="6">
    <source>
        <dbReference type="SAM" id="MobiDB-lite"/>
    </source>
</evidence>
<dbReference type="PROSITE" id="PS00463">
    <property type="entry name" value="ZN2_CY6_FUNGAL_1"/>
    <property type="match status" value="1"/>
</dbReference>
<dbReference type="EMBL" id="JAUEPO010000002">
    <property type="protein sequence ID" value="KAK3332528.1"/>
    <property type="molecule type" value="Genomic_DNA"/>
</dbReference>
<dbReference type="InterPro" id="IPR050815">
    <property type="entry name" value="TF_fung"/>
</dbReference>
<dbReference type="Pfam" id="PF00172">
    <property type="entry name" value="Zn_clus"/>
    <property type="match status" value="1"/>
</dbReference>
<dbReference type="Pfam" id="PF04082">
    <property type="entry name" value="Fungal_trans"/>
    <property type="match status" value="1"/>
</dbReference>
<dbReference type="PANTHER" id="PTHR47338:SF10">
    <property type="entry name" value="TRANSCRIPTION FACTOR DOMAIN-CONTAINING PROTEIN-RELATED"/>
    <property type="match status" value="1"/>
</dbReference>
<dbReference type="GO" id="GO:0000981">
    <property type="term" value="F:DNA-binding transcription factor activity, RNA polymerase II-specific"/>
    <property type="evidence" value="ECO:0007669"/>
    <property type="project" value="InterPro"/>
</dbReference>
<dbReference type="CDD" id="cd12148">
    <property type="entry name" value="fungal_TF_MHR"/>
    <property type="match status" value="1"/>
</dbReference>
<dbReference type="SMART" id="SM00906">
    <property type="entry name" value="Fungal_trans"/>
    <property type="match status" value="1"/>
</dbReference>
<comment type="subcellular location">
    <subcellularLocation>
        <location evidence="1">Nucleus</location>
    </subcellularLocation>
</comment>
<keyword evidence="5" id="KW-0539">Nucleus</keyword>
<dbReference type="InterPro" id="IPR036864">
    <property type="entry name" value="Zn2-C6_fun-type_DNA-bd_sf"/>
</dbReference>
<keyword evidence="4" id="KW-0804">Transcription</keyword>
<evidence type="ECO:0000313" key="9">
    <source>
        <dbReference type="Proteomes" id="UP001286456"/>
    </source>
</evidence>
<organism evidence="8 9">
    <name type="scientific">Cercophora scortea</name>
    <dbReference type="NCBI Taxonomy" id="314031"/>
    <lineage>
        <taxon>Eukaryota</taxon>
        <taxon>Fungi</taxon>
        <taxon>Dikarya</taxon>
        <taxon>Ascomycota</taxon>
        <taxon>Pezizomycotina</taxon>
        <taxon>Sordariomycetes</taxon>
        <taxon>Sordariomycetidae</taxon>
        <taxon>Sordariales</taxon>
        <taxon>Lasiosphaeriaceae</taxon>
        <taxon>Cercophora</taxon>
    </lineage>
</organism>
<dbReference type="Gene3D" id="4.10.240.10">
    <property type="entry name" value="Zn(2)-C6 fungal-type DNA-binding domain"/>
    <property type="match status" value="1"/>
</dbReference>
<feature type="compositionally biased region" description="Gly residues" evidence="6">
    <location>
        <begin position="14"/>
        <end position="27"/>
    </location>
</feature>
<comment type="caution">
    <text evidence="8">The sequence shown here is derived from an EMBL/GenBank/DDBJ whole genome shotgun (WGS) entry which is preliminary data.</text>
</comment>
<dbReference type="Proteomes" id="UP001286456">
    <property type="component" value="Unassembled WGS sequence"/>
</dbReference>
<protein>
    <recommendedName>
        <fullName evidence="7">Zn(2)-C6 fungal-type domain-containing protein</fullName>
    </recommendedName>
</protein>
<feature type="region of interest" description="Disordered" evidence="6">
    <location>
        <begin position="666"/>
        <end position="737"/>
    </location>
</feature>
<dbReference type="CDD" id="cd00067">
    <property type="entry name" value="GAL4"/>
    <property type="match status" value="1"/>
</dbReference>
<keyword evidence="3" id="KW-0805">Transcription regulation</keyword>
<evidence type="ECO:0000313" key="8">
    <source>
        <dbReference type="EMBL" id="KAK3332528.1"/>
    </source>
</evidence>
<dbReference type="SUPFAM" id="SSF57701">
    <property type="entry name" value="Zn2/Cys6 DNA-binding domain"/>
    <property type="match status" value="1"/>
</dbReference>
<dbReference type="GO" id="GO:0008270">
    <property type="term" value="F:zinc ion binding"/>
    <property type="evidence" value="ECO:0007669"/>
    <property type="project" value="InterPro"/>
</dbReference>
<gene>
    <name evidence="8" type="ORF">B0T19DRAFT_105577</name>
</gene>